<evidence type="ECO:0000313" key="4">
    <source>
        <dbReference type="Proteomes" id="UP000041254"/>
    </source>
</evidence>
<name>A0A0G4GGP3_VITBC</name>
<reference evidence="3 4" key="1">
    <citation type="submission" date="2014-11" db="EMBL/GenBank/DDBJ databases">
        <authorList>
            <person name="Zhu J."/>
            <person name="Qi W."/>
            <person name="Song R."/>
        </authorList>
    </citation>
    <scope>NUCLEOTIDE SEQUENCE [LARGE SCALE GENOMIC DNA]</scope>
</reference>
<dbReference type="OMA" id="LFTHAAY"/>
<keyword evidence="4" id="KW-1185">Reference proteome</keyword>
<evidence type="ECO:0000259" key="2">
    <source>
        <dbReference type="Pfam" id="PF00078"/>
    </source>
</evidence>
<dbReference type="Proteomes" id="UP000041254">
    <property type="component" value="Unassembled WGS sequence"/>
</dbReference>
<accession>A0A0G4GGP3</accession>
<feature type="compositionally biased region" description="Low complexity" evidence="1">
    <location>
        <begin position="39"/>
        <end position="50"/>
    </location>
</feature>
<dbReference type="OrthoDB" id="7485566at2759"/>
<sequence length="395" mass="43405">MSDPICIWKRRFELFDEGDWETLRDDALEWQRRAHPVDRPATATATTSPAKRARRLAAGSNPRRTLELHPANLLKALKTAARGSAQGPTGWRYEHLRAIHDATSHVPLTKLVDDIVQSNIPDHVRPILGSARLIGLEKTDDDGSLTGGVRPIAIGEVLRRWVTRAICFLHRERFGEALSPHQYAVGVSSGAEKCIAAIRTFLGSGAADEKRVVLSLDAKNAFSTISRQAILEGVNDLFPELTDFFLQWYGASSDLWFAHYDGTVRTIASTQGTQQGDSGGPVWYVCGLHAVLRRLQAALPDCLVCAFADNVYIGRTEGRVEEAFRAAKTEMGSVDQILVDHKCVMWGEHFRPGMQRPASVPAEVALGEEGILVLGVPLGTDAFIAKHFAAIQRKT</sequence>
<dbReference type="PhylomeDB" id="A0A0G4GGP3"/>
<dbReference type="InParanoid" id="A0A0G4GGP3"/>
<dbReference type="VEuPathDB" id="CryptoDB:Vbra_823"/>
<dbReference type="Pfam" id="PF00078">
    <property type="entry name" value="RVT_1"/>
    <property type="match status" value="1"/>
</dbReference>
<feature type="domain" description="Reverse transcriptase" evidence="2">
    <location>
        <begin position="140"/>
        <end position="346"/>
    </location>
</feature>
<evidence type="ECO:0000256" key="1">
    <source>
        <dbReference type="SAM" id="MobiDB-lite"/>
    </source>
</evidence>
<organism evidence="3 4">
    <name type="scientific">Vitrella brassicaformis (strain CCMP3155)</name>
    <dbReference type="NCBI Taxonomy" id="1169540"/>
    <lineage>
        <taxon>Eukaryota</taxon>
        <taxon>Sar</taxon>
        <taxon>Alveolata</taxon>
        <taxon>Colpodellida</taxon>
        <taxon>Vitrellaceae</taxon>
        <taxon>Vitrella</taxon>
    </lineage>
</organism>
<evidence type="ECO:0000313" key="3">
    <source>
        <dbReference type="EMBL" id="CEM28798.1"/>
    </source>
</evidence>
<protein>
    <recommendedName>
        <fullName evidence="2">Reverse transcriptase domain-containing protein</fullName>
    </recommendedName>
</protein>
<feature type="region of interest" description="Disordered" evidence="1">
    <location>
        <begin position="36"/>
        <end position="61"/>
    </location>
</feature>
<dbReference type="InterPro" id="IPR000477">
    <property type="entry name" value="RT_dom"/>
</dbReference>
<gene>
    <name evidence="3" type="ORF">Vbra_823</name>
</gene>
<proteinExistence type="predicted"/>
<dbReference type="EMBL" id="CDMY01000659">
    <property type="protein sequence ID" value="CEM28798.1"/>
    <property type="molecule type" value="Genomic_DNA"/>
</dbReference>
<dbReference type="AlphaFoldDB" id="A0A0G4GGP3"/>